<evidence type="ECO:0000313" key="1">
    <source>
        <dbReference type="EMBL" id="RDX98350.1"/>
    </source>
</evidence>
<comment type="caution">
    <text evidence="1">The sequence shown here is derived from an EMBL/GenBank/DDBJ whole genome shotgun (WGS) entry which is preliminary data.</text>
</comment>
<keyword evidence="2" id="KW-1185">Reference proteome</keyword>
<dbReference type="OrthoDB" id="1436852at2759"/>
<evidence type="ECO:0000313" key="2">
    <source>
        <dbReference type="Proteomes" id="UP000257109"/>
    </source>
</evidence>
<name>A0A371H6D0_MUCPR</name>
<sequence length="139" mass="15988">MVITVEAANFAMKKTLVDQGSSVDTFYMSTFRQLKIVNSQIKSYNENFVQYINREISTHCFGSYSVNTTFGHEVSFLHSTNNDQKMARQCYVDSLKITYSGTSAKKKENSKRVMENIWMNPWGPIEQGLEPIENCKTFN</sequence>
<protein>
    <submittedName>
        <fullName evidence="1">Uncharacterized protein</fullName>
    </submittedName>
</protein>
<reference evidence="1" key="1">
    <citation type="submission" date="2018-05" db="EMBL/GenBank/DDBJ databases">
        <title>Draft genome of Mucuna pruriens seed.</title>
        <authorList>
            <person name="Nnadi N.E."/>
            <person name="Vos R."/>
            <person name="Hasami M.H."/>
            <person name="Devisetty U.K."/>
            <person name="Aguiy J.C."/>
        </authorList>
    </citation>
    <scope>NUCLEOTIDE SEQUENCE [LARGE SCALE GENOMIC DNA]</scope>
    <source>
        <strain evidence="1">JCA_2017</strain>
    </source>
</reference>
<proteinExistence type="predicted"/>
<gene>
    <name evidence="1" type="ORF">CR513_18742</name>
</gene>
<dbReference type="EMBL" id="QJKJ01003470">
    <property type="protein sequence ID" value="RDX98350.1"/>
    <property type="molecule type" value="Genomic_DNA"/>
</dbReference>
<accession>A0A371H6D0</accession>
<dbReference type="AlphaFoldDB" id="A0A371H6D0"/>
<dbReference type="Proteomes" id="UP000257109">
    <property type="component" value="Unassembled WGS sequence"/>
</dbReference>
<organism evidence="1 2">
    <name type="scientific">Mucuna pruriens</name>
    <name type="common">Velvet bean</name>
    <name type="synonym">Dolichos pruriens</name>
    <dbReference type="NCBI Taxonomy" id="157652"/>
    <lineage>
        <taxon>Eukaryota</taxon>
        <taxon>Viridiplantae</taxon>
        <taxon>Streptophyta</taxon>
        <taxon>Embryophyta</taxon>
        <taxon>Tracheophyta</taxon>
        <taxon>Spermatophyta</taxon>
        <taxon>Magnoliopsida</taxon>
        <taxon>eudicotyledons</taxon>
        <taxon>Gunneridae</taxon>
        <taxon>Pentapetalae</taxon>
        <taxon>rosids</taxon>
        <taxon>fabids</taxon>
        <taxon>Fabales</taxon>
        <taxon>Fabaceae</taxon>
        <taxon>Papilionoideae</taxon>
        <taxon>50 kb inversion clade</taxon>
        <taxon>NPAAA clade</taxon>
        <taxon>indigoferoid/millettioid clade</taxon>
        <taxon>Phaseoleae</taxon>
        <taxon>Mucuna</taxon>
    </lineage>
</organism>
<feature type="non-terminal residue" evidence="1">
    <location>
        <position position="1"/>
    </location>
</feature>